<dbReference type="Proteomes" id="UP000255113">
    <property type="component" value="Unassembled WGS sequence"/>
</dbReference>
<name>A0A379BX26_AVIGA</name>
<protein>
    <submittedName>
        <fullName evidence="1">Phage-related protein</fullName>
    </submittedName>
</protein>
<dbReference type="EMBL" id="UGSQ01000004">
    <property type="protein sequence ID" value="SUB54066.1"/>
    <property type="molecule type" value="Genomic_DNA"/>
</dbReference>
<evidence type="ECO:0000313" key="2">
    <source>
        <dbReference type="Proteomes" id="UP000255113"/>
    </source>
</evidence>
<evidence type="ECO:0000313" key="1">
    <source>
        <dbReference type="EMBL" id="SUB54066.1"/>
    </source>
</evidence>
<organism evidence="1 2">
    <name type="scientific">Avibacterium gallinarum</name>
    <name type="common">Pasteurella gallinarum</name>
    <dbReference type="NCBI Taxonomy" id="755"/>
    <lineage>
        <taxon>Bacteria</taxon>
        <taxon>Pseudomonadati</taxon>
        <taxon>Pseudomonadota</taxon>
        <taxon>Gammaproteobacteria</taxon>
        <taxon>Pasteurellales</taxon>
        <taxon>Pasteurellaceae</taxon>
        <taxon>Avibacterium</taxon>
    </lineage>
</organism>
<gene>
    <name evidence="1" type="ORF">NCTC11188_02328</name>
</gene>
<reference evidence="1 2" key="1">
    <citation type="submission" date="2018-06" db="EMBL/GenBank/DDBJ databases">
        <authorList>
            <consortium name="Pathogen Informatics"/>
            <person name="Doyle S."/>
        </authorList>
    </citation>
    <scope>NUCLEOTIDE SEQUENCE [LARGE SCALE GENOMIC DNA]</scope>
    <source>
        <strain evidence="1 2">NCTC11188</strain>
    </source>
</reference>
<proteinExistence type="predicted"/>
<accession>A0A379BX26</accession>
<dbReference type="AlphaFoldDB" id="A0A379BX26"/>
<sequence>MNIGNGNFIVDSNGNVTAKKGTFSGTLSGATGTFKGDISAASGTFRGKIYAENIIDDAAQAFTLQHGKPLTIPAFGKKRVILIPACFCELRVGTASGSAAATIRASASVTISSSAGGRVSGSGSARGSGASGSIFVAGFFVVNANTATIINYTSSVSGSGWVSCPDIPIIAIC</sequence>